<protein>
    <submittedName>
        <fullName evidence="2">Uncharacterized protein</fullName>
    </submittedName>
</protein>
<accession>A0A559J3L2</accession>
<keyword evidence="1" id="KW-0472">Membrane</keyword>
<feature type="transmembrane region" description="Helical" evidence="1">
    <location>
        <begin position="7"/>
        <end position="26"/>
    </location>
</feature>
<keyword evidence="1" id="KW-0812">Transmembrane</keyword>
<name>A0A559J3L2_9BACL</name>
<evidence type="ECO:0000313" key="3">
    <source>
        <dbReference type="Proteomes" id="UP000318102"/>
    </source>
</evidence>
<dbReference type="RefSeq" id="WP_144991557.1">
    <property type="nucleotide sequence ID" value="NZ_VNJK01000001.1"/>
</dbReference>
<evidence type="ECO:0000313" key="2">
    <source>
        <dbReference type="EMBL" id="TVX94452.1"/>
    </source>
</evidence>
<keyword evidence="3" id="KW-1185">Reference proteome</keyword>
<reference evidence="2 3" key="1">
    <citation type="submission" date="2019-07" db="EMBL/GenBank/DDBJ databases">
        <authorList>
            <person name="Kim J."/>
        </authorList>
    </citation>
    <scope>NUCLEOTIDE SEQUENCE [LARGE SCALE GENOMIC DNA]</scope>
    <source>
        <strain evidence="2 3">N4</strain>
    </source>
</reference>
<comment type="caution">
    <text evidence="2">The sequence shown here is derived from an EMBL/GenBank/DDBJ whole genome shotgun (WGS) entry which is preliminary data.</text>
</comment>
<dbReference type="EMBL" id="VNJK01000001">
    <property type="protein sequence ID" value="TVX94452.1"/>
    <property type="molecule type" value="Genomic_DNA"/>
</dbReference>
<evidence type="ECO:0000256" key="1">
    <source>
        <dbReference type="SAM" id="Phobius"/>
    </source>
</evidence>
<dbReference type="Proteomes" id="UP000318102">
    <property type="component" value="Unassembled WGS sequence"/>
</dbReference>
<proteinExistence type="predicted"/>
<sequence length="173" mass="19162">MTRKVKLSAATALIMVVIAIIAFSIMNVKGSQSKPLEPFEWTEKPIVGKALFKNNIKVINDGVTKKVYFTAPKDVTATLHNGDFNFTLKPGFDSIYRVGSREGEEDIFITFKPNNQVLVEEYTIFLNSKSESLGGQFETVIDDAVIKHSFMKNNELIHTAGTLTEVMAAAKSL</sequence>
<dbReference type="AlphaFoldDB" id="A0A559J3L2"/>
<organism evidence="2 3">
    <name type="scientific">Paenibacillus agilis</name>
    <dbReference type="NCBI Taxonomy" id="3020863"/>
    <lineage>
        <taxon>Bacteria</taxon>
        <taxon>Bacillati</taxon>
        <taxon>Bacillota</taxon>
        <taxon>Bacilli</taxon>
        <taxon>Bacillales</taxon>
        <taxon>Paenibacillaceae</taxon>
        <taxon>Paenibacillus</taxon>
    </lineage>
</organism>
<keyword evidence="1" id="KW-1133">Transmembrane helix</keyword>
<gene>
    <name evidence="2" type="ORF">FPZ44_16160</name>
</gene>